<dbReference type="EMBL" id="CAKOFQ010007313">
    <property type="protein sequence ID" value="CAH1998079.1"/>
    <property type="molecule type" value="Genomic_DNA"/>
</dbReference>
<comment type="caution">
    <text evidence="1">The sequence shown here is derived from an EMBL/GenBank/DDBJ whole genome shotgun (WGS) entry which is preliminary data.</text>
</comment>
<protein>
    <submittedName>
        <fullName evidence="1">Uncharacterized protein</fullName>
    </submittedName>
</protein>
<reference evidence="1" key="1">
    <citation type="submission" date="2022-03" db="EMBL/GenBank/DDBJ databases">
        <authorList>
            <person name="Sayadi A."/>
        </authorList>
    </citation>
    <scope>NUCLEOTIDE SEQUENCE</scope>
</reference>
<proteinExistence type="predicted"/>
<dbReference type="Proteomes" id="UP001152888">
    <property type="component" value="Unassembled WGS sequence"/>
</dbReference>
<accession>A0A9P0LSG3</accession>
<organism evidence="1 2">
    <name type="scientific">Acanthoscelides obtectus</name>
    <name type="common">Bean weevil</name>
    <name type="synonym">Bruchus obtectus</name>
    <dbReference type="NCBI Taxonomy" id="200917"/>
    <lineage>
        <taxon>Eukaryota</taxon>
        <taxon>Metazoa</taxon>
        <taxon>Ecdysozoa</taxon>
        <taxon>Arthropoda</taxon>
        <taxon>Hexapoda</taxon>
        <taxon>Insecta</taxon>
        <taxon>Pterygota</taxon>
        <taxon>Neoptera</taxon>
        <taxon>Endopterygota</taxon>
        <taxon>Coleoptera</taxon>
        <taxon>Polyphaga</taxon>
        <taxon>Cucujiformia</taxon>
        <taxon>Chrysomeloidea</taxon>
        <taxon>Chrysomelidae</taxon>
        <taxon>Bruchinae</taxon>
        <taxon>Bruchini</taxon>
        <taxon>Acanthoscelides</taxon>
    </lineage>
</organism>
<evidence type="ECO:0000313" key="1">
    <source>
        <dbReference type="EMBL" id="CAH1998079.1"/>
    </source>
</evidence>
<name>A0A9P0LSG3_ACAOB</name>
<evidence type="ECO:0000313" key="2">
    <source>
        <dbReference type="Proteomes" id="UP001152888"/>
    </source>
</evidence>
<keyword evidence="2" id="KW-1185">Reference proteome</keyword>
<dbReference type="OrthoDB" id="6657139at2759"/>
<gene>
    <name evidence="1" type="ORF">ACAOBT_LOCUS24132</name>
</gene>
<dbReference type="AlphaFoldDB" id="A0A9P0LSG3"/>
<sequence>MATNRRWKPREVCTKSWSVLVVTWFAAATTVCLAAWQENIRPKMYVQLVHIRIHDAPMSLANQDAYQEI</sequence>